<dbReference type="EMBL" id="JBANRG010000025">
    <property type="protein sequence ID" value="KAK7453923.1"/>
    <property type="molecule type" value="Genomic_DNA"/>
</dbReference>
<dbReference type="Proteomes" id="UP001498398">
    <property type="component" value="Unassembled WGS sequence"/>
</dbReference>
<accession>A0ABR1J894</accession>
<protein>
    <submittedName>
        <fullName evidence="1">Uncharacterized protein</fullName>
    </submittedName>
</protein>
<name>A0ABR1J894_9AGAR</name>
<proteinExistence type="predicted"/>
<evidence type="ECO:0000313" key="1">
    <source>
        <dbReference type="EMBL" id="KAK7453923.1"/>
    </source>
</evidence>
<comment type="caution">
    <text evidence="1">The sequence shown here is derived from an EMBL/GenBank/DDBJ whole genome shotgun (WGS) entry which is preliminary data.</text>
</comment>
<evidence type="ECO:0000313" key="2">
    <source>
        <dbReference type="Proteomes" id="UP001498398"/>
    </source>
</evidence>
<organism evidence="1 2">
    <name type="scientific">Marasmiellus scandens</name>
    <dbReference type="NCBI Taxonomy" id="2682957"/>
    <lineage>
        <taxon>Eukaryota</taxon>
        <taxon>Fungi</taxon>
        <taxon>Dikarya</taxon>
        <taxon>Basidiomycota</taxon>
        <taxon>Agaricomycotina</taxon>
        <taxon>Agaricomycetes</taxon>
        <taxon>Agaricomycetidae</taxon>
        <taxon>Agaricales</taxon>
        <taxon>Marasmiineae</taxon>
        <taxon>Omphalotaceae</taxon>
        <taxon>Marasmiellus</taxon>
    </lineage>
</organism>
<reference evidence="1 2" key="1">
    <citation type="submission" date="2024-01" db="EMBL/GenBank/DDBJ databases">
        <title>A draft genome for the cacao thread blight pathogen Marasmiellus scandens.</title>
        <authorList>
            <person name="Baruah I.K."/>
            <person name="Leung J."/>
            <person name="Bukari Y."/>
            <person name="Amoako-Attah I."/>
            <person name="Meinhardt L.W."/>
            <person name="Bailey B.A."/>
            <person name="Cohen S.P."/>
        </authorList>
    </citation>
    <scope>NUCLEOTIDE SEQUENCE [LARGE SCALE GENOMIC DNA]</scope>
    <source>
        <strain evidence="1 2">GH-19</strain>
    </source>
</reference>
<keyword evidence="2" id="KW-1185">Reference proteome</keyword>
<gene>
    <name evidence="1" type="ORF">VKT23_011436</name>
</gene>
<sequence length="340" mass="37880">MSLQLSNDSDPTRSLESLTTIVELSPGLVSESDSGSSSSTTSYEAAGPGTLTGKVIYKLGQQMLKGIEHATVAGKLVAFAARSPYRSSFEMCSDILELCSIVETPSISPKITSVHDGFCWMKDVDSLADSHSSVTPKFLLNSSFTLVEASGSNLLKDELSFQALRALQMLIRLADTVTVNLKLLLHGTDELIDDHEEERSRRTPRCILTRLYLHKVQNHHAVDVFSHIVHRLSLLVNDSTLPMLGFFLEDDTPTFRRTAVVHFIHWFSKYSSVDLCFRQLLIAANVVDLIESALLADSIYPLDPDDTFASLYRQEVLSWAKEVFKTSYKVVDLPMLKYNL</sequence>